<sequence>MADEAFELLELLQKEAPASALQDVLHQARANGTSKAEMARLTRAVDLSLGIHALFARRQQREAGLAALVDTARDLTLPYDLDALLKVITRRARLLLGLAMSWVSFDDVEARCSRVRAADGHASALTIGFSVPLDGGVGRRAAEGSAPFWSADYLADDRFTHSEVIDEVVRAEGLHAVMAVPLQHEGTGLGVLYVADRRVRHFSPDEVSLMSSLADLAAVAIEKARLLEQTRHEVVALARNTSRARDSSTAARRLGETHCRLLDLVLRGGGLGALITEAARALDGALLVRDPSGRILAGPVGTLAEPSEEDLRVALLEAHAESRPVACGAATPHTWVAAVRVGDDLLGPLLFTADGPADDHQLQLLGLTAQLTAVTLMIQDGVAATQGQLRDEFFHSLLRGTPPPPEQVAEQARRLDLDLEAPHVMVVARVEKGLRGRTAAWASSYAHRHRGLKHVDGDRMVLLLPGTDAGPAAQAVSKELGEALRCPVTVGSAGPARGPGQIAAVHEEARRCLDAVTRLMGPGGTASPQDLGFLGLLLSERPDVATFISDTIGPVLDYDDQQFTELVPTLEAYFASANSPSRAAEVLHVHPNTVSRRLERITELLGEGWQKPSRALQVQLALQLQRTRATLNQRHGGQPRQVIG</sequence>
<dbReference type="KEGG" id="sgu:SGLAU_17190"/>
<dbReference type="InterPro" id="IPR029016">
    <property type="entry name" value="GAF-like_dom_sf"/>
</dbReference>
<proteinExistence type="inferred from homology"/>
<dbReference type="eggNOG" id="COG2508">
    <property type="taxonomic scope" value="Bacteria"/>
</dbReference>
<dbReference type="EMBL" id="CP009438">
    <property type="protein sequence ID" value="AIR99401.1"/>
    <property type="molecule type" value="Genomic_DNA"/>
</dbReference>
<dbReference type="PANTHER" id="PTHR33744">
    <property type="entry name" value="CARBOHYDRATE DIACID REGULATOR"/>
    <property type="match status" value="1"/>
</dbReference>
<dbReference type="SMART" id="SM00065">
    <property type="entry name" value="GAF"/>
    <property type="match status" value="1"/>
</dbReference>
<accession>A0A089XBZ8</accession>
<dbReference type="Gene3D" id="3.30.450.40">
    <property type="match status" value="1"/>
</dbReference>
<dbReference type="Pfam" id="PF17853">
    <property type="entry name" value="GGDEF_2"/>
    <property type="match status" value="1"/>
</dbReference>
<dbReference type="STRING" id="1907.SGLAU_17190"/>
<evidence type="ECO:0000259" key="2">
    <source>
        <dbReference type="SMART" id="SM00065"/>
    </source>
</evidence>
<dbReference type="InterPro" id="IPR041522">
    <property type="entry name" value="CdaR_GGDEF"/>
</dbReference>
<dbReference type="InterPro" id="IPR025736">
    <property type="entry name" value="PucR_C-HTH_dom"/>
</dbReference>
<protein>
    <recommendedName>
        <fullName evidence="2">GAF domain-containing protein</fullName>
    </recommendedName>
</protein>
<feature type="domain" description="GAF" evidence="2">
    <location>
        <begin position="80"/>
        <end position="231"/>
    </location>
</feature>
<dbReference type="RefSeq" id="WP_043502457.1">
    <property type="nucleotide sequence ID" value="NZ_CP009438.1"/>
</dbReference>
<evidence type="ECO:0000313" key="4">
    <source>
        <dbReference type="Proteomes" id="UP000029482"/>
    </source>
</evidence>
<dbReference type="Pfam" id="PF13185">
    <property type="entry name" value="GAF_2"/>
    <property type="match status" value="1"/>
</dbReference>
<dbReference type="InterPro" id="IPR003018">
    <property type="entry name" value="GAF"/>
</dbReference>
<keyword evidence="4" id="KW-1185">Reference proteome</keyword>
<reference evidence="4" key="1">
    <citation type="journal article" date="2015" name="J. Biotechnol.">
        <title>Complete genome sequence of the actinobacterium Streptomyces glaucescens GLA.O (DSM 40922) consisting of a linear chromosome and one linear plasmid.</title>
        <authorList>
            <person name="Ortseifen V."/>
            <person name="Winkler A."/>
            <person name="Albersmeier A."/>
            <person name="Wendler S."/>
            <person name="Puhler A."/>
            <person name="Kalinowski J."/>
            <person name="Ruckert C."/>
        </authorList>
    </citation>
    <scope>NUCLEOTIDE SEQUENCE [LARGE SCALE GENOMIC DNA]</scope>
    <source>
        <strain evidence="4">DSM 40922 / GLA O</strain>
    </source>
</reference>
<dbReference type="HOGENOM" id="CLU_017436_0_0_11"/>
<dbReference type="eggNOG" id="COG2203">
    <property type="taxonomic scope" value="Bacteria"/>
</dbReference>
<dbReference type="Proteomes" id="UP000029482">
    <property type="component" value="Chromosome"/>
</dbReference>
<gene>
    <name evidence="3" type="ORF">SGLAU_17190</name>
</gene>
<comment type="similarity">
    <text evidence="1">Belongs to the CdaR family.</text>
</comment>
<dbReference type="AlphaFoldDB" id="A0A089XBZ8"/>
<evidence type="ECO:0000313" key="3">
    <source>
        <dbReference type="EMBL" id="AIR99401.1"/>
    </source>
</evidence>
<dbReference type="Gene3D" id="1.10.10.2840">
    <property type="entry name" value="PucR C-terminal helix-turn-helix domain"/>
    <property type="match status" value="1"/>
</dbReference>
<name>A0A089XBZ8_STRGA</name>
<dbReference type="Pfam" id="PF13556">
    <property type="entry name" value="HTH_30"/>
    <property type="match status" value="1"/>
</dbReference>
<dbReference type="InterPro" id="IPR042070">
    <property type="entry name" value="PucR_C-HTH_sf"/>
</dbReference>
<dbReference type="InterPro" id="IPR051448">
    <property type="entry name" value="CdaR-like_regulators"/>
</dbReference>
<dbReference type="SUPFAM" id="SSF55781">
    <property type="entry name" value="GAF domain-like"/>
    <property type="match status" value="1"/>
</dbReference>
<dbReference type="PANTHER" id="PTHR33744:SF1">
    <property type="entry name" value="DNA-BINDING TRANSCRIPTIONAL ACTIVATOR ADER"/>
    <property type="match status" value="1"/>
</dbReference>
<evidence type="ECO:0000256" key="1">
    <source>
        <dbReference type="ARBA" id="ARBA00006754"/>
    </source>
</evidence>
<organism evidence="3 4">
    <name type="scientific">Streptomyces glaucescens</name>
    <dbReference type="NCBI Taxonomy" id="1907"/>
    <lineage>
        <taxon>Bacteria</taxon>
        <taxon>Bacillati</taxon>
        <taxon>Actinomycetota</taxon>
        <taxon>Actinomycetes</taxon>
        <taxon>Kitasatosporales</taxon>
        <taxon>Streptomycetaceae</taxon>
        <taxon>Streptomyces</taxon>
    </lineage>
</organism>